<sequence>VAYEVRKFLREKCPGCKVNHPSRSRHECLTLPVEGWILHGRSIEAVMRVIERGILRKQFIEAIRALKLEYYERKRNIMRT</sequence>
<comment type="caution">
    <text evidence="1">The sequence shown here is derived from an EMBL/GenBank/DDBJ whole genome shotgun (WGS) entry which is preliminary data.</text>
</comment>
<dbReference type="EMBL" id="CACRXK020036002">
    <property type="protein sequence ID" value="CAB4044740.1"/>
    <property type="molecule type" value="Genomic_DNA"/>
</dbReference>
<protein>
    <submittedName>
        <fullName evidence="1">Uncharacterized protein</fullName>
    </submittedName>
</protein>
<evidence type="ECO:0000313" key="2">
    <source>
        <dbReference type="Proteomes" id="UP001152795"/>
    </source>
</evidence>
<name>A0A6S7KRB9_PARCT</name>
<feature type="non-terminal residue" evidence="1">
    <location>
        <position position="1"/>
    </location>
</feature>
<reference evidence="1" key="1">
    <citation type="submission" date="2020-04" db="EMBL/GenBank/DDBJ databases">
        <authorList>
            <person name="Alioto T."/>
            <person name="Alioto T."/>
            <person name="Gomez Garrido J."/>
        </authorList>
    </citation>
    <scope>NUCLEOTIDE SEQUENCE</scope>
    <source>
        <strain evidence="1">A484AB</strain>
    </source>
</reference>
<organism evidence="1 2">
    <name type="scientific">Paramuricea clavata</name>
    <name type="common">Red gorgonian</name>
    <name type="synonym">Violescent sea-whip</name>
    <dbReference type="NCBI Taxonomy" id="317549"/>
    <lineage>
        <taxon>Eukaryota</taxon>
        <taxon>Metazoa</taxon>
        <taxon>Cnidaria</taxon>
        <taxon>Anthozoa</taxon>
        <taxon>Octocorallia</taxon>
        <taxon>Malacalcyonacea</taxon>
        <taxon>Plexauridae</taxon>
        <taxon>Paramuricea</taxon>
    </lineage>
</organism>
<evidence type="ECO:0000313" key="1">
    <source>
        <dbReference type="EMBL" id="CAB4044740.1"/>
    </source>
</evidence>
<proteinExistence type="predicted"/>
<dbReference type="Proteomes" id="UP001152795">
    <property type="component" value="Unassembled WGS sequence"/>
</dbReference>
<accession>A0A6S7KRB9</accession>
<dbReference type="AlphaFoldDB" id="A0A6S7KRB9"/>
<keyword evidence="2" id="KW-1185">Reference proteome</keyword>
<gene>
    <name evidence="1" type="ORF">PACLA_8A001158</name>
</gene>